<dbReference type="Proteomes" id="UP000005365">
    <property type="component" value="Unassembled WGS sequence"/>
</dbReference>
<accession>C6M196</accession>
<reference evidence="2" key="1">
    <citation type="submission" date="2009-07" db="EMBL/GenBank/DDBJ databases">
        <authorList>
            <person name="Weinstock G."/>
            <person name="Sodergren E."/>
            <person name="Clifton S."/>
            <person name="Fulton L."/>
            <person name="Fulton B."/>
            <person name="Courtney L."/>
            <person name="Fronick C."/>
            <person name="Harrison M."/>
            <person name="Strong C."/>
            <person name="Farmer C."/>
            <person name="Delahaunty K."/>
            <person name="Markovic C."/>
            <person name="Hall O."/>
            <person name="Minx P."/>
            <person name="Tomlinson C."/>
            <person name="Mitreva M."/>
            <person name="Nelson J."/>
            <person name="Hou S."/>
            <person name="Wollam A."/>
            <person name="Pepin K.H."/>
            <person name="Johnson M."/>
            <person name="Bhonagiri V."/>
            <person name="Nash W.E."/>
            <person name="Warren W."/>
            <person name="Chinwalla A."/>
            <person name="Mardis E.R."/>
            <person name="Wilson R.K."/>
        </authorList>
    </citation>
    <scope>NUCLEOTIDE SEQUENCE [LARGE SCALE GENOMIC DNA]</scope>
    <source>
        <strain evidence="2">ATCC 29256</strain>
    </source>
</reference>
<feature type="region of interest" description="Disordered" evidence="1">
    <location>
        <begin position="1"/>
        <end position="21"/>
    </location>
</feature>
<name>C6M196_NEISI</name>
<evidence type="ECO:0000256" key="1">
    <source>
        <dbReference type="SAM" id="MobiDB-lite"/>
    </source>
</evidence>
<keyword evidence="3" id="KW-1185">Reference proteome</keyword>
<gene>
    <name evidence="2" type="ORF">NEISICOT_00275</name>
</gene>
<organism evidence="2 3">
    <name type="scientific">Neisseria sicca ATCC 29256</name>
    <dbReference type="NCBI Taxonomy" id="547045"/>
    <lineage>
        <taxon>Bacteria</taxon>
        <taxon>Pseudomonadati</taxon>
        <taxon>Pseudomonadota</taxon>
        <taxon>Betaproteobacteria</taxon>
        <taxon>Neisseriales</taxon>
        <taxon>Neisseriaceae</taxon>
        <taxon>Neisseria</taxon>
    </lineage>
</organism>
<sequence>MVGCLHGTLPPRSSLHDGKVLKRPKGRLKVFRRPFYLPR</sequence>
<evidence type="ECO:0000313" key="3">
    <source>
        <dbReference type="Proteomes" id="UP000005365"/>
    </source>
</evidence>
<dbReference type="AlphaFoldDB" id="C6M196"/>
<evidence type="ECO:0000313" key="2">
    <source>
        <dbReference type="EMBL" id="EET46170.1"/>
    </source>
</evidence>
<proteinExistence type="predicted"/>
<protein>
    <submittedName>
        <fullName evidence="2">Uncharacterized protein</fullName>
    </submittedName>
</protein>
<dbReference type="EMBL" id="ACKO02000001">
    <property type="protein sequence ID" value="EET46170.1"/>
    <property type="molecule type" value="Genomic_DNA"/>
</dbReference>
<comment type="caution">
    <text evidence="2">The sequence shown here is derived from an EMBL/GenBank/DDBJ whole genome shotgun (WGS) entry which is preliminary data.</text>
</comment>